<dbReference type="InterPro" id="IPR006059">
    <property type="entry name" value="SBP"/>
</dbReference>
<dbReference type="AlphaFoldDB" id="A0A285NA57"/>
<dbReference type="CDD" id="cd13543">
    <property type="entry name" value="PBP2_Fbp"/>
    <property type="match status" value="1"/>
</dbReference>
<dbReference type="Proteomes" id="UP000219453">
    <property type="component" value="Unassembled WGS sequence"/>
</dbReference>
<keyword evidence="3" id="KW-1185">Reference proteome</keyword>
<dbReference type="EMBL" id="OBEJ01000001">
    <property type="protein sequence ID" value="SNZ06319.1"/>
    <property type="molecule type" value="Genomic_DNA"/>
</dbReference>
<evidence type="ECO:0000313" key="2">
    <source>
        <dbReference type="EMBL" id="SNZ06319.1"/>
    </source>
</evidence>
<dbReference type="PIRSF" id="PIRSF002825">
    <property type="entry name" value="CfbpA"/>
    <property type="match status" value="1"/>
</dbReference>
<dbReference type="SUPFAM" id="SSF53850">
    <property type="entry name" value="Periplasmic binding protein-like II"/>
    <property type="match status" value="1"/>
</dbReference>
<dbReference type="RefSeq" id="WP_097008068.1">
    <property type="nucleotide sequence ID" value="NZ_OBEJ01000001.1"/>
</dbReference>
<dbReference type="OrthoDB" id="305188at2157"/>
<accession>A0A285NA57</accession>
<evidence type="ECO:0000313" key="3">
    <source>
        <dbReference type="Proteomes" id="UP000219453"/>
    </source>
</evidence>
<protein>
    <submittedName>
        <fullName evidence="2">Iron(III) transport system substrate-binding protein</fullName>
    </submittedName>
</protein>
<reference evidence="2 3" key="1">
    <citation type="submission" date="2017-09" db="EMBL/GenBank/DDBJ databases">
        <authorList>
            <person name="Ehlers B."/>
            <person name="Leendertz F.H."/>
        </authorList>
    </citation>
    <scope>NUCLEOTIDE SEQUENCE [LARGE SCALE GENOMIC DNA]</scope>
    <source>
        <strain evidence="2 3">DSM 27208</strain>
    </source>
</reference>
<dbReference type="Pfam" id="PF13416">
    <property type="entry name" value="SBP_bac_8"/>
    <property type="match status" value="1"/>
</dbReference>
<proteinExistence type="predicted"/>
<dbReference type="PANTHER" id="PTHR30006:SF24">
    <property type="entry name" value="SLL0237 PROTEIN"/>
    <property type="match status" value="1"/>
</dbReference>
<sequence length="378" mass="40650">MTQDTDANGRTRRRAFLAGSAALGAASLSGCFGLFGGNDDEGDEYEYELEQIGSGRTGRELSGVPMSEMPDLEGELTIYSGRNEFLVGPLIEAINDFYDDFEATPRYQGSTDLVNKIKNEGSGSPADVFYSVNSGSLGALADAGRTRSLASDVAEMVPPEFRTEQWIGTSGRARSVPYNTNAYSASDMPTSIDAYTDFDGQLGWAPGYGSCQAFVTAMRLLEGEEATREWLQAIQDAGIQRYPNELAVCEAIADGEIDAGFTNHYYIQRVLAGSSNAPIATAFTQGDAGAIFNVAGAAVVDSTDSPDLAQNFIRHLLSAQAQDYFARQTFEYPMSPEVDPIGNLPPIDELNPPSELDLAELSNLQPTVDLMRDVGINL</sequence>
<name>A0A285NA57_NATPI</name>
<evidence type="ECO:0000256" key="1">
    <source>
        <dbReference type="ARBA" id="ARBA00022729"/>
    </source>
</evidence>
<dbReference type="PANTHER" id="PTHR30006">
    <property type="entry name" value="THIAMINE-BINDING PERIPLASMIC PROTEIN-RELATED"/>
    <property type="match status" value="1"/>
</dbReference>
<organism evidence="2 3">
    <name type="scientific">Natronoarchaeum philippinense</name>
    <dbReference type="NCBI Taxonomy" id="558529"/>
    <lineage>
        <taxon>Archaea</taxon>
        <taxon>Methanobacteriati</taxon>
        <taxon>Methanobacteriota</taxon>
        <taxon>Stenosarchaea group</taxon>
        <taxon>Halobacteria</taxon>
        <taxon>Halobacteriales</taxon>
        <taxon>Natronoarchaeaceae</taxon>
    </lineage>
</organism>
<dbReference type="InterPro" id="IPR026045">
    <property type="entry name" value="Ferric-bd"/>
</dbReference>
<keyword evidence="1" id="KW-0732">Signal</keyword>
<dbReference type="Gene3D" id="3.40.190.10">
    <property type="entry name" value="Periplasmic binding protein-like II"/>
    <property type="match status" value="2"/>
</dbReference>
<gene>
    <name evidence="2" type="ORF">SAMN06269185_1128</name>
</gene>